<keyword evidence="5" id="KW-1185">Reference proteome</keyword>
<comment type="caution">
    <text evidence="4">The sequence shown here is derived from an EMBL/GenBank/DDBJ whole genome shotgun (WGS) entry which is preliminary data.</text>
</comment>
<dbReference type="PANTHER" id="PTHR42748">
    <property type="entry name" value="NITROGEN METABOLITE REPRESSION PROTEIN NMRA FAMILY MEMBER"/>
    <property type="match status" value="1"/>
</dbReference>
<dbReference type="HOGENOM" id="CLU_007383_8_6_1"/>
<feature type="domain" description="NmrA-like" evidence="3">
    <location>
        <begin position="1"/>
        <end position="230"/>
    </location>
</feature>
<protein>
    <submittedName>
        <fullName evidence="4">Putative NmrA-like family domain-containing protein 1</fullName>
    </submittedName>
</protein>
<dbReference type="Pfam" id="PF05368">
    <property type="entry name" value="NmrA"/>
    <property type="match status" value="1"/>
</dbReference>
<proteinExistence type="inferred from homology"/>
<evidence type="ECO:0000259" key="3">
    <source>
        <dbReference type="Pfam" id="PF05368"/>
    </source>
</evidence>
<reference evidence="4 5" key="1">
    <citation type="journal article" date="2012" name="Eukaryot. Cell">
        <title>Genome sequence of the fungus Glarea lozoyensis: the first genome sequence of a species from the Helotiaceae family.</title>
        <authorList>
            <person name="Youssar L."/>
            <person name="Gruening B.A."/>
            <person name="Erxleben A."/>
            <person name="Guenther S."/>
            <person name="Huettel W."/>
        </authorList>
    </citation>
    <scope>NUCLEOTIDE SEQUENCE [LARGE SCALE GENOMIC DNA]</scope>
    <source>
        <strain evidence="5">ATCC 74030 / MF5533</strain>
    </source>
</reference>
<evidence type="ECO:0000313" key="5">
    <source>
        <dbReference type="Proteomes" id="UP000005446"/>
    </source>
</evidence>
<evidence type="ECO:0000256" key="1">
    <source>
        <dbReference type="ARBA" id="ARBA00006328"/>
    </source>
</evidence>
<dbReference type="PANTHER" id="PTHR42748:SF26">
    <property type="entry name" value="NMRA-LIKE DOMAIN-CONTAINING PROTEIN"/>
    <property type="match status" value="1"/>
</dbReference>
<dbReference type="EMBL" id="AGUE01000110">
    <property type="protein sequence ID" value="EHK99618.1"/>
    <property type="molecule type" value="Genomic_DNA"/>
</dbReference>
<dbReference type="InterPro" id="IPR008030">
    <property type="entry name" value="NmrA-like"/>
</dbReference>
<dbReference type="InterPro" id="IPR036291">
    <property type="entry name" value="NAD(P)-bd_dom_sf"/>
</dbReference>
<evidence type="ECO:0000256" key="2">
    <source>
        <dbReference type="ARBA" id="ARBA00022857"/>
    </source>
</evidence>
<keyword evidence="2" id="KW-0521">NADP</keyword>
<sequence length="294" mass="31934">MTKTIVIIAVTGNQGSSVAEVFLQIPGWHVKGVTRNLTSLAALALAAKGVELVVGDTNHVETIKAAVQGASIVFGNTAFSDALANPASPDLVHLKEGQSVREMCYDLEFQQGKNIADAVATVRDLEMFIWSSLSDAKKWSGGKYPGVYHFDCKAHVIDYIEEKYPELAARMNVLMMGLFVTNWKWGEASVPWKKLPDGTMRLRVPGSGDVPIPFVVPKDAGNFVKALAVEEHAALTPGSGQGMEMAEMYGYAQDFGYEAEADPSITYSSDVNPKIPRTSIEEYIRGEDWSSLGL</sequence>
<evidence type="ECO:0000313" key="4">
    <source>
        <dbReference type="EMBL" id="EHK99618.1"/>
    </source>
</evidence>
<organism evidence="4 5">
    <name type="scientific">Glarea lozoyensis (strain ATCC 74030 / MF5533)</name>
    <dbReference type="NCBI Taxonomy" id="1104152"/>
    <lineage>
        <taxon>Eukaryota</taxon>
        <taxon>Fungi</taxon>
        <taxon>Dikarya</taxon>
        <taxon>Ascomycota</taxon>
        <taxon>Pezizomycotina</taxon>
        <taxon>Leotiomycetes</taxon>
        <taxon>Helotiales</taxon>
        <taxon>Helotiaceae</taxon>
        <taxon>Glarea</taxon>
    </lineage>
</organism>
<name>H0EPB8_GLAL7</name>
<dbReference type="Proteomes" id="UP000005446">
    <property type="component" value="Unassembled WGS sequence"/>
</dbReference>
<dbReference type="InParanoid" id="H0EPB8"/>
<dbReference type="SUPFAM" id="SSF51735">
    <property type="entry name" value="NAD(P)-binding Rossmann-fold domains"/>
    <property type="match status" value="1"/>
</dbReference>
<dbReference type="AlphaFoldDB" id="H0EPB8"/>
<dbReference type="GO" id="GO:0005634">
    <property type="term" value="C:nucleus"/>
    <property type="evidence" value="ECO:0007669"/>
    <property type="project" value="TreeGrafter"/>
</dbReference>
<dbReference type="OrthoDB" id="3358371at2759"/>
<dbReference type="InterPro" id="IPR051164">
    <property type="entry name" value="NmrA-like_oxidored"/>
</dbReference>
<gene>
    <name evidence="4" type="ORF">M7I_4491</name>
</gene>
<accession>H0EPB8</accession>
<comment type="similarity">
    <text evidence="1">Belongs to the NmrA-type oxidoreductase family.</text>
</comment>
<dbReference type="Gene3D" id="3.40.50.720">
    <property type="entry name" value="NAD(P)-binding Rossmann-like Domain"/>
    <property type="match status" value="1"/>
</dbReference>